<dbReference type="EMBL" id="JAVHJL010000001">
    <property type="protein sequence ID" value="KAK6512385.1"/>
    <property type="molecule type" value="Genomic_DNA"/>
</dbReference>
<sequence length="55" mass="6634">MEVRQRTTKQEKHSHHHHLSASDVVHETAEVTREVVEKVAEKLTCMWDELQEWQR</sequence>
<evidence type="ECO:0000313" key="3">
    <source>
        <dbReference type="Proteomes" id="UP001370758"/>
    </source>
</evidence>
<keyword evidence="3" id="KW-1185">Reference proteome</keyword>
<proteinExistence type="predicted"/>
<name>A0AAV9WQ20_9PEZI</name>
<evidence type="ECO:0000256" key="1">
    <source>
        <dbReference type="SAM" id="MobiDB-lite"/>
    </source>
</evidence>
<feature type="region of interest" description="Disordered" evidence="1">
    <location>
        <begin position="1"/>
        <end position="26"/>
    </location>
</feature>
<protein>
    <submittedName>
        <fullName evidence="2">Uncharacterized protein</fullName>
    </submittedName>
</protein>
<comment type="caution">
    <text evidence="2">The sequence shown here is derived from an EMBL/GenBank/DDBJ whole genome shotgun (WGS) entry which is preliminary data.</text>
</comment>
<dbReference type="AlphaFoldDB" id="A0AAV9WQ20"/>
<evidence type="ECO:0000313" key="2">
    <source>
        <dbReference type="EMBL" id="KAK6512385.1"/>
    </source>
</evidence>
<feature type="compositionally biased region" description="Basic and acidic residues" evidence="1">
    <location>
        <begin position="1"/>
        <end position="11"/>
    </location>
</feature>
<accession>A0AAV9WQ20</accession>
<gene>
    <name evidence="2" type="ORF">TWF481_001271</name>
</gene>
<organism evidence="2 3">
    <name type="scientific">Arthrobotrys musiformis</name>
    <dbReference type="NCBI Taxonomy" id="47236"/>
    <lineage>
        <taxon>Eukaryota</taxon>
        <taxon>Fungi</taxon>
        <taxon>Dikarya</taxon>
        <taxon>Ascomycota</taxon>
        <taxon>Pezizomycotina</taxon>
        <taxon>Orbiliomycetes</taxon>
        <taxon>Orbiliales</taxon>
        <taxon>Orbiliaceae</taxon>
        <taxon>Arthrobotrys</taxon>
    </lineage>
</organism>
<dbReference type="Proteomes" id="UP001370758">
    <property type="component" value="Unassembled WGS sequence"/>
</dbReference>
<reference evidence="2 3" key="1">
    <citation type="submission" date="2023-08" db="EMBL/GenBank/DDBJ databases">
        <authorList>
            <person name="Palmer J.M."/>
        </authorList>
    </citation>
    <scope>NUCLEOTIDE SEQUENCE [LARGE SCALE GENOMIC DNA]</scope>
    <source>
        <strain evidence="2 3">TWF481</strain>
    </source>
</reference>